<evidence type="ECO:0000313" key="3">
    <source>
        <dbReference type="Proteomes" id="UP000291084"/>
    </source>
</evidence>
<dbReference type="EMBL" id="AP015035">
    <property type="protein sequence ID" value="BAT79679.1"/>
    <property type="molecule type" value="Genomic_DNA"/>
</dbReference>
<protein>
    <submittedName>
        <fullName evidence="2">Uncharacterized protein</fullName>
    </submittedName>
</protein>
<feature type="non-terminal residue" evidence="2">
    <location>
        <position position="1"/>
    </location>
</feature>
<sequence>SILTRTRRSIRSHRIITFNICISFCFFIVIIQAKTFILIIITMCILISRRPNIHGPSRFIAVTFLFTSHPQMGWLHPYKPQKKRRRKG</sequence>
<keyword evidence="3" id="KW-1185">Reference proteome</keyword>
<dbReference type="AlphaFoldDB" id="A0A0S3RGY5"/>
<keyword evidence="1" id="KW-0812">Transmembrane</keyword>
<keyword evidence="1" id="KW-1133">Transmembrane helix</keyword>
<evidence type="ECO:0000256" key="1">
    <source>
        <dbReference type="SAM" id="Phobius"/>
    </source>
</evidence>
<proteinExistence type="predicted"/>
<name>A0A0S3RGY5_PHAAN</name>
<evidence type="ECO:0000313" key="2">
    <source>
        <dbReference type="EMBL" id="BAT79679.1"/>
    </source>
</evidence>
<gene>
    <name evidence="2" type="primary">Vigan.02G260000</name>
    <name evidence="2" type="ORF">VIGAN_02260000</name>
</gene>
<reference evidence="2 3" key="1">
    <citation type="journal article" date="2015" name="Sci. Rep.">
        <title>The power of single molecule real-time sequencing technology in the de novo assembly of a eukaryotic genome.</title>
        <authorList>
            <person name="Sakai H."/>
            <person name="Naito K."/>
            <person name="Ogiso-Tanaka E."/>
            <person name="Takahashi Y."/>
            <person name="Iseki K."/>
            <person name="Muto C."/>
            <person name="Satou K."/>
            <person name="Teruya K."/>
            <person name="Shiroma A."/>
            <person name="Shimoji M."/>
            <person name="Hirano T."/>
            <person name="Itoh T."/>
            <person name="Kaga A."/>
            <person name="Tomooka N."/>
        </authorList>
    </citation>
    <scope>NUCLEOTIDE SEQUENCE [LARGE SCALE GENOMIC DNA]</scope>
    <source>
        <strain evidence="3">cv. Shumari</strain>
    </source>
</reference>
<dbReference type="Proteomes" id="UP000291084">
    <property type="component" value="Chromosome 2"/>
</dbReference>
<organism evidence="2 3">
    <name type="scientific">Vigna angularis var. angularis</name>
    <dbReference type="NCBI Taxonomy" id="157739"/>
    <lineage>
        <taxon>Eukaryota</taxon>
        <taxon>Viridiplantae</taxon>
        <taxon>Streptophyta</taxon>
        <taxon>Embryophyta</taxon>
        <taxon>Tracheophyta</taxon>
        <taxon>Spermatophyta</taxon>
        <taxon>Magnoliopsida</taxon>
        <taxon>eudicotyledons</taxon>
        <taxon>Gunneridae</taxon>
        <taxon>Pentapetalae</taxon>
        <taxon>rosids</taxon>
        <taxon>fabids</taxon>
        <taxon>Fabales</taxon>
        <taxon>Fabaceae</taxon>
        <taxon>Papilionoideae</taxon>
        <taxon>50 kb inversion clade</taxon>
        <taxon>NPAAA clade</taxon>
        <taxon>indigoferoid/millettioid clade</taxon>
        <taxon>Phaseoleae</taxon>
        <taxon>Vigna</taxon>
    </lineage>
</organism>
<accession>A0A0S3RGY5</accession>
<feature type="transmembrane region" description="Helical" evidence="1">
    <location>
        <begin position="21"/>
        <end position="48"/>
    </location>
</feature>
<keyword evidence="1" id="KW-0472">Membrane</keyword>